<dbReference type="EMBL" id="FQWB01000007">
    <property type="protein sequence ID" value="SHG83558.1"/>
    <property type="molecule type" value="Genomic_DNA"/>
</dbReference>
<dbReference type="Proteomes" id="UP000184516">
    <property type="component" value="Unassembled WGS sequence"/>
</dbReference>
<evidence type="ECO:0008006" key="3">
    <source>
        <dbReference type="Google" id="ProtNLM"/>
    </source>
</evidence>
<evidence type="ECO:0000313" key="1">
    <source>
        <dbReference type="EMBL" id="SHG83558.1"/>
    </source>
</evidence>
<proteinExistence type="predicted"/>
<gene>
    <name evidence="1" type="ORF">SAMN05443549_10781</name>
</gene>
<dbReference type="AlphaFoldDB" id="A0A1M5N1Y3"/>
<accession>A0A1M5N1Y3</accession>
<keyword evidence="2" id="KW-1185">Reference proteome</keyword>
<dbReference type="RefSeq" id="WP_073371545.1">
    <property type="nucleotide sequence ID" value="NZ_FQWB01000007.1"/>
</dbReference>
<protein>
    <recommendedName>
        <fullName evidence="3">Cthe-2314-like HEPN domain-containing protein</fullName>
    </recommendedName>
</protein>
<dbReference type="OrthoDB" id="793993at2"/>
<name>A0A1M5N1Y3_9FLAO</name>
<reference evidence="2" key="1">
    <citation type="submission" date="2016-11" db="EMBL/GenBank/DDBJ databases">
        <authorList>
            <person name="Varghese N."/>
            <person name="Submissions S."/>
        </authorList>
    </citation>
    <scope>NUCLEOTIDE SEQUENCE [LARGE SCALE GENOMIC DNA]</scope>
    <source>
        <strain evidence="2">DSM 19978</strain>
    </source>
</reference>
<sequence>MKKDEIIIKLIKVHIDIKKSFDSLLTICQDVVSFREQKLEYLNEKLDISPEDLLDDDKFTEFFKVNSDDLKSQGVYLFEFDYLFYNSIFINLFSLFEIQFAKLGKICEELSESDLKIKDLKGTSDIDTIRKYMNLVCELDSAKSSEKLWADIEEFRNIRNAIVHNENQLNKTKTKNLNSIRGMRKLKQHKIEYFQEEVSFKINTVEFLKDFTTTCEEYLGVLIKEIFK</sequence>
<organism evidence="1 2">
    <name type="scientific">Flavobacterium fluvii</name>
    <dbReference type="NCBI Taxonomy" id="468056"/>
    <lineage>
        <taxon>Bacteria</taxon>
        <taxon>Pseudomonadati</taxon>
        <taxon>Bacteroidota</taxon>
        <taxon>Flavobacteriia</taxon>
        <taxon>Flavobacteriales</taxon>
        <taxon>Flavobacteriaceae</taxon>
        <taxon>Flavobacterium</taxon>
    </lineage>
</organism>
<evidence type="ECO:0000313" key="2">
    <source>
        <dbReference type="Proteomes" id="UP000184516"/>
    </source>
</evidence>